<sequence length="1558" mass="175689">MDDAQQVSKHVSGSPKCFAKHLSAMTTTAEASTHKTVVTLEEAPDTENDNNYHTYLDGDPGFMPMPGRQYVEELLEDSPMRAEPANTGQRPSTQELPRFIEAYPGEAGTPLREGETQFHQWKRKGMGRAAPFESEAEWRLASWLVDNVGQNATEDFLKLVWLNEKGGLSFKNKRQFNQKIDELPTGPGWQCEILDITGDRVGPDGDPMQEELEFWYRDPVECVRQLLGNPIIKDHIAYAPERVYTRSEGTEQDRLWDEMWTADWWWDTQGKLPPGATIAPVILASDKTKLSQFQGDKEAWPVYITLGNIAKDIRRQPSAHATVLLGYLPIPKFNCFDEKNAIAAGRDGVEVVCADGWVRSVFPILAAYVADFPEQCLVACCMESRCPKCRVEANRRGEKDVMEGRDVAETLDLLKKHEAGLDPPAFESLGIRPVYSPFWENLPHCDIFSSFTPDLLHQIHKGVFKDHLVRWCQQIAGENIIDERFRRMTDYPGLRNFKSGISFVSQWTGTEHKEMERVFLGVLVGTVQQRVVTGSRALLDFINLASLHTHTHSTLEAMRVALDVFHQNKEVFLEHGVREHFNIPKLHALIHYLAAIRQFGTPDGFNTESPERLHIDFAKSAYRASNRRDYVEQMALWLQRRESMWIKDCYLDWLDDSLAQSLAAVSPLEGDEEEEVPSEGTRAVGGDTDVPSSRSPLYVVAKHPPLRNLTIARLASAFNAPDFTDALTTFLDSHSSRSIRPNEFDRYNVYKKLTITAAGSAYTGSKLQRHVIRTRPYSARDGRRKEVPAVFDTAFVIYDRDEYTNGAGLAGIRVAQIRVLFDLPRHLGTIESPLAYVEWFTPLGSVDVSTGMYIVKRSTRHTHRNAAVVPITRILAPCHLMAKFVNLPEKAWTSCNVVEHADRFFVNPYISRDLFVDLKLMPFFTQAQNFEISGGIFIDHPLNVIYYNTGKDQNGIDILLAAAEPDAAFDSDARNTAPRCHPGTRKQHIEDFTHWALPSNIPGSVSLPLSWMKGPAGVGKSAIAQSCVETLHEQSVPFAAFFFSVNKRDQAERFFPSIAYQLCLCFTDFRDHLNAKMINDKTIVHKSLRGQFQELIVKPLKELMRRGKGVGSRFPIFVDGLDECRDKQAQCDIIQIITEAIQPDAPPLCWAFFSRPEPHIEATFAQPHVTALTNSIFLPISRQEDAEIKLYLRSGFQTILRERNFPLGYRWPSDRGLKRLVDVSDGLFNFAATALRIIRSSVWVDPEESLRQVLDGASTPYEGCSSPNPFSPLDGLYSRVMQGLPAEMLHAIAHFLTYLCNQGGSTALLWRGVGVASICNVLGYSEMQMRGICGQLSAVIFLHEQRGELVLPEDVDETCSFLEYRRNHRDNRQIRGFLLSELERSGPFCVSASLPLSNLNNHLLYLHDKYAETYTLVDSTLVSLPGTSSASSLSFRADNEFLSSIMKAEAFTVIDRQCREMAHKNLIAGTNPLQFSDMRKALYLKTMLYPYGKVLDNWTLQGCRGETKMLDGTQLFRISGSEFAKLEVNAVLEASKMAYFCCSTEILILMVDVRASCG</sequence>
<evidence type="ECO:0000256" key="1">
    <source>
        <dbReference type="ARBA" id="ARBA00022737"/>
    </source>
</evidence>
<dbReference type="PANTHER" id="PTHR10039">
    <property type="entry name" value="AMELOGENIN"/>
    <property type="match status" value="1"/>
</dbReference>
<dbReference type="Pfam" id="PF18759">
    <property type="entry name" value="Plavaka"/>
    <property type="match status" value="1"/>
</dbReference>
<accession>A0AAD5YX80</accession>
<dbReference type="Gene3D" id="3.40.50.300">
    <property type="entry name" value="P-loop containing nucleotide triphosphate hydrolases"/>
    <property type="match status" value="1"/>
</dbReference>
<keyword evidence="5" id="KW-1185">Reference proteome</keyword>
<protein>
    <recommendedName>
        <fullName evidence="3">Nephrocystin 3-like N-terminal domain-containing protein</fullName>
    </recommendedName>
</protein>
<dbReference type="SUPFAM" id="SSF52540">
    <property type="entry name" value="P-loop containing nucleoside triphosphate hydrolases"/>
    <property type="match status" value="1"/>
</dbReference>
<feature type="domain" description="Nephrocystin 3-like N-terminal" evidence="3">
    <location>
        <begin position="1008"/>
        <end position="1155"/>
    </location>
</feature>
<dbReference type="InterPro" id="IPR041078">
    <property type="entry name" value="Plavaka"/>
</dbReference>
<organism evidence="4 5">
    <name type="scientific">Leucocoprinus birnbaumii</name>
    <dbReference type="NCBI Taxonomy" id="56174"/>
    <lineage>
        <taxon>Eukaryota</taxon>
        <taxon>Fungi</taxon>
        <taxon>Dikarya</taxon>
        <taxon>Basidiomycota</taxon>
        <taxon>Agaricomycotina</taxon>
        <taxon>Agaricomycetes</taxon>
        <taxon>Agaricomycetidae</taxon>
        <taxon>Agaricales</taxon>
        <taxon>Agaricineae</taxon>
        <taxon>Agaricaceae</taxon>
        <taxon>Leucocoprinus</taxon>
    </lineage>
</organism>
<evidence type="ECO:0000313" key="5">
    <source>
        <dbReference type="Proteomes" id="UP001213000"/>
    </source>
</evidence>
<dbReference type="EMBL" id="JANIEX010000272">
    <property type="protein sequence ID" value="KAJ3569746.1"/>
    <property type="molecule type" value="Genomic_DNA"/>
</dbReference>
<feature type="region of interest" description="Disordered" evidence="2">
    <location>
        <begin position="666"/>
        <end position="689"/>
    </location>
</feature>
<gene>
    <name evidence="4" type="ORF">NP233_g4848</name>
</gene>
<reference evidence="4" key="1">
    <citation type="submission" date="2022-07" db="EMBL/GenBank/DDBJ databases">
        <title>Genome Sequence of Leucocoprinus birnbaumii.</title>
        <authorList>
            <person name="Buettner E."/>
        </authorList>
    </citation>
    <scope>NUCLEOTIDE SEQUENCE</scope>
    <source>
        <strain evidence="4">VT141</strain>
    </source>
</reference>
<comment type="caution">
    <text evidence="4">The sequence shown here is derived from an EMBL/GenBank/DDBJ whole genome shotgun (WGS) entry which is preliminary data.</text>
</comment>
<evidence type="ECO:0000256" key="2">
    <source>
        <dbReference type="SAM" id="MobiDB-lite"/>
    </source>
</evidence>
<name>A0AAD5YX80_9AGAR</name>
<evidence type="ECO:0000313" key="4">
    <source>
        <dbReference type="EMBL" id="KAJ3569746.1"/>
    </source>
</evidence>
<dbReference type="Pfam" id="PF24883">
    <property type="entry name" value="NPHP3_N"/>
    <property type="match status" value="1"/>
</dbReference>
<evidence type="ECO:0000259" key="3">
    <source>
        <dbReference type="Pfam" id="PF24883"/>
    </source>
</evidence>
<keyword evidence="1" id="KW-0677">Repeat</keyword>
<dbReference type="InterPro" id="IPR027417">
    <property type="entry name" value="P-loop_NTPase"/>
</dbReference>
<proteinExistence type="predicted"/>
<dbReference type="InterPro" id="IPR056884">
    <property type="entry name" value="NPHP3-like_N"/>
</dbReference>
<dbReference type="PANTHER" id="PTHR10039:SF14">
    <property type="entry name" value="NACHT DOMAIN-CONTAINING PROTEIN"/>
    <property type="match status" value="1"/>
</dbReference>
<dbReference type="Proteomes" id="UP001213000">
    <property type="component" value="Unassembled WGS sequence"/>
</dbReference>